<dbReference type="EMBL" id="CP136895">
    <property type="protein sequence ID" value="WOL09689.1"/>
    <property type="molecule type" value="Genomic_DNA"/>
</dbReference>
<dbReference type="GO" id="GO:0044611">
    <property type="term" value="C:nuclear pore inner ring"/>
    <property type="evidence" value="ECO:0007669"/>
    <property type="project" value="TreeGrafter"/>
</dbReference>
<gene>
    <name evidence="1" type="ORF">Cni_G18442</name>
</gene>
<dbReference type="InterPro" id="IPR044840">
    <property type="entry name" value="Nup188"/>
</dbReference>
<organism evidence="1 2">
    <name type="scientific">Canna indica</name>
    <name type="common">Indian-shot</name>
    <dbReference type="NCBI Taxonomy" id="4628"/>
    <lineage>
        <taxon>Eukaryota</taxon>
        <taxon>Viridiplantae</taxon>
        <taxon>Streptophyta</taxon>
        <taxon>Embryophyta</taxon>
        <taxon>Tracheophyta</taxon>
        <taxon>Spermatophyta</taxon>
        <taxon>Magnoliopsida</taxon>
        <taxon>Liliopsida</taxon>
        <taxon>Zingiberales</taxon>
        <taxon>Cannaceae</taxon>
        <taxon>Canna</taxon>
    </lineage>
</organism>
<reference evidence="1 2" key="1">
    <citation type="submission" date="2023-10" db="EMBL/GenBank/DDBJ databases">
        <title>Chromosome-scale genome assembly provides insights into flower coloration mechanisms of Canna indica.</title>
        <authorList>
            <person name="Li C."/>
        </authorList>
    </citation>
    <scope>NUCLEOTIDE SEQUENCE [LARGE SCALE GENOMIC DNA]</scope>
    <source>
        <tissue evidence="1">Flower</tissue>
    </source>
</reference>
<dbReference type="GO" id="GO:0006606">
    <property type="term" value="P:protein import into nucleus"/>
    <property type="evidence" value="ECO:0007669"/>
    <property type="project" value="TreeGrafter"/>
</dbReference>
<dbReference type="GO" id="GO:0017056">
    <property type="term" value="F:structural constituent of nuclear pore"/>
    <property type="evidence" value="ECO:0007669"/>
    <property type="project" value="InterPro"/>
</dbReference>
<dbReference type="PANTHER" id="PTHR31431:SF1">
    <property type="entry name" value="NUCLEOPORIN NUP188"/>
    <property type="match status" value="1"/>
</dbReference>
<protein>
    <submittedName>
        <fullName evidence="1">Uncharacterized protein</fullName>
    </submittedName>
</protein>
<dbReference type="GO" id="GO:0006405">
    <property type="term" value="P:RNA export from nucleus"/>
    <property type="evidence" value="ECO:0007669"/>
    <property type="project" value="TreeGrafter"/>
</dbReference>
<dbReference type="PANTHER" id="PTHR31431">
    <property type="entry name" value="NUCLEOPORIN NUP188 HOMOLOG"/>
    <property type="match status" value="1"/>
</dbReference>
<keyword evidence="2" id="KW-1185">Reference proteome</keyword>
<proteinExistence type="predicted"/>
<accession>A0AAQ3QG30</accession>
<sequence length="1970" mass="221376">MTAPTPVDESLWWDSFVSLVGELDKVSPSEDLPDHLAEKLKRNHAWFLNSVACFKPPGQTSRLALDSPEIAVGSHRLVVKPELKKAALRLSEFLFLNEVQSYILVHRSSMISDLIAYVEDKELPQAILLHYFLERQCLLQCIRRVFVNAIHTSDGFLSTDAFKGIASKLVHDGFEQKLLSIFENLIFSVFSEKTEVDHQILWIDESLIEGNLLMDILFLAHYDSFCICNFEQWRTMCSIFKGVLCGSLNIGKLAVSMEGRNSFVNVKAKMLIILIETLDLEGLLHMVHDEIPFSKEGGSVFSVDDIKEMDALVSSFTDLGAAEAGPLLLAWAVFLSLVLSLPDTCNSIALMDIDHISYVRQAFDVATFDYLLEILQNDAFRDSDGPVSGFLSVMRTLLSAFVASYELSHQKEDDNILIKILDILYHIYYGQESLAMQFWDKDSFVDGPIRSILFMLEKEYPVHIAEFVRFLSALCEGSWPAECVYNYLDKMNGITTLFEIPGDHSVKSVSDIIQTPHPVEVPGVEGVIIPSKNYGQVLKVLAPNIALVHWECAHSGILLLVLHMAHEVHLDNMEDVMDTLKLLYRMISFNKALCFALMSMGNSSPIQQSRNNMQLDMGMRVDVVKIICTLIFKSVQDISHAQILPISLDVLAEMLKCVPSHVTEAMVESNIFGIHTDGASSGGWVLSGGLGRMLMEESGKNDDSYELAASVLDFTVQLVEKGEDNMVCALIVFCLQYVFVNHMQWRYKSKCYCWKLTLKVFEVIKSSIKASKVSQKIHCIIWDILLYDSSIHNILCRILCISAEALKSYISQGCEMKEIEYLQHAICSAFDVLCLVMMDLPQSQELFSNASAFVQMMFAPSLKPLPVVQAAVSLLSFSENLSIQVAAARALSFLCYVASRYQPYTVEKFSLVAEAVQIEKMQMAIFFILEKEMETNQDLATAIFDLLTAVAYYQPALLSSLILFEGKVVLSSDVANDSKNQLAAVPVVESGNLNKFNAVEIILKYVEGSEVLLDSAPHLLLSILNFLKVLWEGGILFTNILQKIRSSKKFWELLSSLVSPRHVKNDLPVQNLDNLKTERSPLRYRCQGNVLKIMAYELFFQEKGPQCEMPDKRTFTNIVNGTSGHTNLLYAEEILTTWFDSPFLENLIEYYADISYDKDVIFDAKVAVCVCIVHLITKLAAGHSGSFSIQLVKIIFEIHNKLKSHPAFSSLLSQYSLHGYSEEKELTTLIISDLYYHLEGKLEGHEITSGPFLELSNFLLSLGIFECNEEKHEKNVYLPLENVSMFDIRKVQEEIGAELWDHCDWKTSKEVAERMFKYMRLANLSVTIGNSKHFALEALVSVISVYKGSVNRTKSMVHGRLISKPAVELGIRYLCSCLQKVADLLVMEPNLPQCFLRVFTTQQDLLLILSMILFKHDSNNINNGQFLSLSILITKSSGSVVKVCADLKPLSPVLRRSVKLLLTLLLTSLEFTNYVAHVKDKSDSEVKLLADASLLSIGLLPVLCKYTEDTEYSYLSVAAMDIIIKALTPDTWLPILRRHLPLQFILQSIQEKDALASGPVIFNFLLTLGHTKGGAEMLSSCKFFSPIMVLLTQLHADRTFSNNVDKNDIGNFDYEKHTHAWFLSLAIIIAVIQSLGNDTRCGDLVISVLHYFFSEKSYMLPFYFSAVNCLANDHNKKRTQDNNVQISLPALKLSEHTLMLLCTLARYQALWIRSMKGMDSELREIIIHLLASISRGVQRNGDSLNKSSTLLCQPTNKEEVELSRRPSFIKTRHGWFGLSTASILNGATSSSNTTLSLVVKDKANSNANLDFQSNLSDTIAIHIYRIAFLLLKFLCMQAKSAAKRADEVEFVDLAYFPELPSPDILHGLQDQAIAIVTELCGANKEKSIDAEKQSLCCLLLQILEKSLYLELCVSQTCGIRPVLGRIEDFSKEIKALIYVVEQHGNFKQALRSLEQIIALLYPGLLRSNFV</sequence>
<dbReference type="Proteomes" id="UP001327560">
    <property type="component" value="Chromosome 6"/>
</dbReference>
<evidence type="ECO:0000313" key="1">
    <source>
        <dbReference type="EMBL" id="WOL09689.1"/>
    </source>
</evidence>
<evidence type="ECO:0000313" key="2">
    <source>
        <dbReference type="Proteomes" id="UP001327560"/>
    </source>
</evidence>
<name>A0AAQ3QG30_9LILI</name>